<comment type="catalytic activity">
    <reaction evidence="5">
        <text>[protein]-peptidylproline (omega=180) = [protein]-peptidylproline (omega=0)</text>
        <dbReference type="Rhea" id="RHEA:16237"/>
        <dbReference type="Rhea" id="RHEA-COMP:10747"/>
        <dbReference type="Rhea" id="RHEA-COMP:10748"/>
        <dbReference type="ChEBI" id="CHEBI:83833"/>
        <dbReference type="ChEBI" id="CHEBI:83834"/>
        <dbReference type="EC" id="5.2.1.8"/>
    </reaction>
</comment>
<dbReference type="GO" id="GO:0003755">
    <property type="term" value="F:peptidyl-prolyl cis-trans isomerase activity"/>
    <property type="evidence" value="ECO:0007669"/>
    <property type="project" value="UniProtKB-UniRule"/>
</dbReference>
<evidence type="ECO:0000256" key="2">
    <source>
        <dbReference type="ARBA" id="ARBA00007365"/>
    </source>
</evidence>
<dbReference type="Gene3D" id="2.40.100.10">
    <property type="entry name" value="Cyclophilin-like"/>
    <property type="match status" value="1"/>
</dbReference>
<dbReference type="InterPro" id="IPR002130">
    <property type="entry name" value="Cyclophilin-type_PPIase_dom"/>
</dbReference>
<feature type="non-terminal residue" evidence="7">
    <location>
        <position position="65"/>
    </location>
</feature>
<evidence type="ECO:0000256" key="4">
    <source>
        <dbReference type="ARBA" id="ARBA00046368"/>
    </source>
</evidence>
<dbReference type="Pfam" id="PF00160">
    <property type="entry name" value="Pro_isomerase"/>
    <property type="match status" value="1"/>
</dbReference>
<dbReference type="PANTHER" id="PTHR45625">
    <property type="entry name" value="PEPTIDYL-PROLYL CIS-TRANS ISOMERASE-RELATED"/>
    <property type="match status" value="1"/>
</dbReference>
<organism evidence="7 8">
    <name type="scientific">Rotaria socialis</name>
    <dbReference type="NCBI Taxonomy" id="392032"/>
    <lineage>
        <taxon>Eukaryota</taxon>
        <taxon>Metazoa</taxon>
        <taxon>Spiralia</taxon>
        <taxon>Gnathifera</taxon>
        <taxon>Rotifera</taxon>
        <taxon>Eurotatoria</taxon>
        <taxon>Bdelloidea</taxon>
        <taxon>Philodinida</taxon>
        <taxon>Philodinidae</taxon>
        <taxon>Rotaria</taxon>
    </lineage>
</organism>
<accession>A0A821ZGK5</accession>
<feature type="non-terminal residue" evidence="7">
    <location>
        <position position="1"/>
    </location>
</feature>
<gene>
    <name evidence="7" type="ORF">UJA718_LOCUS49230</name>
</gene>
<comment type="function">
    <text evidence="5">PPIases accelerate the folding of proteins. It catalyzes the cis-trans isomerization of proline imidic peptide bonds in oligopeptides.</text>
</comment>
<comment type="caution">
    <text evidence="7">The sequence shown here is derived from an EMBL/GenBank/DDBJ whole genome shotgun (WGS) entry which is preliminary data.</text>
</comment>
<dbReference type="InterPro" id="IPR029000">
    <property type="entry name" value="Cyclophilin-like_dom_sf"/>
</dbReference>
<dbReference type="PANTHER" id="PTHR45625:SF6">
    <property type="entry name" value="SPLICEOSOME-ASSOCIATED PROTEIN CWC27 HOMOLOG"/>
    <property type="match status" value="1"/>
</dbReference>
<comment type="similarity">
    <text evidence="2 5">Belongs to the cyclophilin-type PPIase family.</text>
</comment>
<reference evidence="7" key="1">
    <citation type="submission" date="2021-02" db="EMBL/GenBank/DDBJ databases">
        <authorList>
            <person name="Nowell W R."/>
        </authorList>
    </citation>
    <scope>NUCLEOTIDE SEQUENCE</scope>
</reference>
<dbReference type="Proteomes" id="UP000663873">
    <property type="component" value="Unassembled WGS sequence"/>
</dbReference>
<dbReference type="SUPFAM" id="SSF50891">
    <property type="entry name" value="Cyclophilin-like"/>
    <property type="match status" value="1"/>
</dbReference>
<evidence type="ECO:0000259" key="6">
    <source>
        <dbReference type="PROSITE" id="PS50072"/>
    </source>
</evidence>
<dbReference type="EC" id="5.2.1.8" evidence="5"/>
<proteinExistence type="inferred from homology"/>
<evidence type="ECO:0000256" key="3">
    <source>
        <dbReference type="ARBA" id="ARBA00023242"/>
    </source>
</evidence>
<keyword evidence="8" id="KW-1185">Reference proteome</keyword>
<dbReference type="PRINTS" id="PR00153">
    <property type="entry name" value="CSAPPISMRASE"/>
</dbReference>
<dbReference type="AlphaFoldDB" id="A0A821ZGK5"/>
<dbReference type="GO" id="GO:0071013">
    <property type="term" value="C:catalytic step 2 spliceosome"/>
    <property type="evidence" value="ECO:0007669"/>
    <property type="project" value="TreeGrafter"/>
</dbReference>
<keyword evidence="5" id="KW-0697">Rotamase</keyword>
<comment type="subunit">
    <text evidence="4">Part of the activated spliceosome B/catalytic step 1 spliceosome, one of the forms of the spliceosome which has a well-formed active site but still cannot catalyze the branching reaction and is composed at least of 52 proteins, the U2, U5 and U6 snRNAs and the pre-mRNA. Recruited during early steps of activated spliceosome B maturation, it is probably one of the first proteins released from this complex as he matures to the spliceosome C complex. Component of the minor spliceosome, which splices U12-type introns.</text>
</comment>
<evidence type="ECO:0000256" key="1">
    <source>
        <dbReference type="ARBA" id="ARBA00004123"/>
    </source>
</evidence>
<name>A0A821ZGK5_9BILA</name>
<evidence type="ECO:0000256" key="5">
    <source>
        <dbReference type="RuleBase" id="RU363019"/>
    </source>
</evidence>
<dbReference type="EMBL" id="CAJOBP010102364">
    <property type="protein sequence ID" value="CAF4979631.1"/>
    <property type="molecule type" value="Genomic_DNA"/>
</dbReference>
<evidence type="ECO:0000313" key="8">
    <source>
        <dbReference type="Proteomes" id="UP000663873"/>
    </source>
</evidence>
<feature type="domain" description="PPIase cyclophilin-type" evidence="6">
    <location>
        <begin position="1"/>
        <end position="65"/>
    </location>
</feature>
<comment type="subcellular location">
    <subcellularLocation>
        <location evidence="1">Nucleus</location>
    </subcellularLocation>
</comment>
<dbReference type="InterPro" id="IPR044666">
    <property type="entry name" value="Cyclophilin_A-like"/>
</dbReference>
<protein>
    <recommendedName>
        <fullName evidence="5">Peptidyl-prolyl cis-trans isomerase</fullName>
        <shortName evidence="5">PPIase</shortName>
        <ecNumber evidence="5">5.2.1.8</ecNumber>
    </recommendedName>
</protein>
<keyword evidence="5" id="KW-0413">Isomerase</keyword>
<sequence length="65" mass="6974">GTIFHRVVPNSIAEGGDPTGSGEGGEFATSVFFPDEFDSRLCYNRRGLVGMVNQGPNTNAGQFFF</sequence>
<evidence type="ECO:0000313" key="7">
    <source>
        <dbReference type="EMBL" id="CAF4979631.1"/>
    </source>
</evidence>
<keyword evidence="3" id="KW-0539">Nucleus</keyword>
<dbReference type="PROSITE" id="PS50072">
    <property type="entry name" value="CSA_PPIASE_2"/>
    <property type="match status" value="1"/>
</dbReference>